<dbReference type="InterPro" id="IPR052025">
    <property type="entry name" value="Xyloglucanase_GH74"/>
</dbReference>
<dbReference type="SUPFAM" id="SSF63829">
    <property type="entry name" value="Calcium-dependent phosphotriesterase"/>
    <property type="match status" value="1"/>
</dbReference>
<dbReference type="GO" id="GO:0010411">
    <property type="term" value="P:xyloglucan metabolic process"/>
    <property type="evidence" value="ECO:0007669"/>
    <property type="project" value="TreeGrafter"/>
</dbReference>
<dbReference type="SUPFAM" id="SSF50978">
    <property type="entry name" value="WD40 repeat-like"/>
    <property type="match status" value="1"/>
</dbReference>
<dbReference type="SUPFAM" id="SSF50939">
    <property type="entry name" value="Sialidases"/>
    <property type="match status" value="1"/>
</dbReference>
<dbReference type="EMBL" id="AP012051">
    <property type="protein sequence ID" value="BAL80284.1"/>
    <property type="molecule type" value="Genomic_DNA"/>
</dbReference>
<sequence>MFLRWEMKKIPVLIILLSLLIPNIAFGKTLYWRSLFSKAGFVSSPNYFNPVKGIEIDPNNSNVVYLATWGNGVLKSIDGGKHFDPINNGLTELNTYVVKVDGNNPKIVYAGTATGVFVSYDGGASFNLLQDLRLSVTSVEFGVGILYAGILNDGINAGLYKFKDNKWIEVGLSDKDVLSIARLNTSTLLLGTSDGLYSFDEKSSTFKFLGFQNLTVNSIAVSKKKIVIGTSDGVFASDIDPIYFVSLNNINVLLSSGNFLSVAIYKDNPYKVIVGNDKGSLFRFDLNMGSFERLQVRANCIYSLYVKSDDTIFVGTENAFLWSDNNGQSFKGFALTITGGEMQIDPQNLNIIYVGSDNGLYKSVDGGVNFINLGFVGNRVFSVAINPNDDRELFVGTYLGLYHSIDYGESFVELKQFSGYSVTFVAIVPQTQIIFAGSEIGVFVSQDHGITWTKSLSIKEGDFILYIAIDPTNSNIVYVASFIDGLYKTYDGGKTWQYLGHDDFVISSISIYKGNPNVIYISTLGSIYKSSDGGKTLTKIFNISGGSSGWYVFKDVLVSSYNPNLVFAVGDFIVYGTNRVTGLPEIAYDEPILFRTIDSGEHWEKLDLPNTIESNNAIYYDEKTNTALLLTGIGILHYDFTHMKYYFYSEGFSEEYIRVVRTFDDALFVGTNSGNIGKSFDGGKTFEFHAKFDVPVLSLFQSKTNPNFIYAGTSMGLLVSTDFGSSWKRYFSGMVYAITGFNLNGKDIIFLGTDSGIFEINGYLDTGKLIYDGVSTALYYYDGKLYAGTDRGLLVSNDFENFELLKDIGSTINTIAIFDGSLFVGTNDGLYVIDRDSVNSILKDSVIFDMVYQNGTIYLATDSGVLILNKDLSYTSINNGLTSYYATSITVSKNGDIFLGTDGGGLFKLESRSTVKVSASLGGKVEPSGEFEMSPTEEKEFIITPNSGFRLKDVLINGNSYLTNAKDLGNGTYTLKLSGIYDDSTLQVNFEPITFVIKTYAHLGGSITPGETLSVSFGSSQTFTITPDSGYKIKDVLVDGKSVGAVSTYTFNNITSDHTIEAFFEKKTTTIALQIGSSSFTVDGDIRTLDSPPVIKNGRTLLPIRAIIEALGGTVSWDATTRKVTISLGNNTIELWIGRSIAKVNGTDTPIDSTNPKVVPEIINGRTMIPLRFVAESLGADVQWDGTTKTITITYGG</sequence>
<dbReference type="SUPFAM" id="SSF110296">
    <property type="entry name" value="Oligoxyloglucan reducing end-specific cellobiohydrolase"/>
    <property type="match status" value="1"/>
</dbReference>
<reference evidence="3 4" key="1">
    <citation type="submission" date="2011-01" db="EMBL/GenBank/DDBJ databases">
        <title>Whole genome sequence of Caldisericum exile AZM16c01.</title>
        <authorList>
            <person name="Narita-Yamada S."/>
            <person name="Kawakoshi A."/>
            <person name="Nakamura S."/>
            <person name="Sasagawa M."/>
            <person name="Fukada J."/>
            <person name="Sekine M."/>
            <person name="Kato Y."/>
            <person name="Fukai R."/>
            <person name="Sasaki K."/>
            <person name="Hanamaki A."/>
            <person name="Narita H."/>
            <person name="Konno Y."/>
            <person name="Mori K."/>
            <person name="Yamazaki S."/>
            <person name="Suzuki K."/>
            <person name="Fujita N."/>
        </authorList>
    </citation>
    <scope>NUCLEOTIDE SEQUENCE [LARGE SCALE GENOMIC DNA]</scope>
    <source>
        <strain evidence="4">DSM 21853 / NBRC 104410 / AZM16c01</strain>
    </source>
</reference>
<dbReference type="Pfam" id="PF07833">
    <property type="entry name" value="Cu_amine_oxidN1"/>
    <property type="match status" value="1"/>
</dbReference>
<dbReference type="AlphaFoldDB" id="A0A7U6JFC4"/>
<accession>A0A7U6JFC4</accession>
<dbReference type="InterPro" id="IPR012854">
    <property type="entry name" value="Cu_amine_oxidase-like_N"/>
</dbReference>
<evidence type="ECO:0000259" key="1">
    <source>
        <dbReference type="Pfam" id="PF07833"/>
    </source>
</evidence>
<dbReference type="Gene3D" id="3.30.457.10">
    <property type="entry name" value="Copper amine oxidase-like, N-terminal domain"/>
    <property type="match status" value="1"/>
</dbReference>
<name>A0A7U6JFC4_CALEA</name>
<dbReference type="SUPFAM" id="SSF55383">
    <property type="entry name" value="Copper amine oxidase, domain N"/>
    <property type="match status" value="2"/>
</dbReference>
<gene>
    <name evidence="3" type="ordered locus">CSE_01580</name>
</gene>
<evidence type="ECO:0000313" key="4">
    <source>
        <dbReference type="Proteomes" id="UP000004793"/>
    </source>
</evidence>
<dbReference type="InterPro" id="IPR036278">
    <property type="entry name" value="Sialidase_sf"/>
</dbReference>
<dbReference type="Proteomes" id="UP000004793">
    <property type="component" value="Chromosome"/>
</dbReference>
<evidence type="ECO:0000313" key="3">
    <source>
        <dbReference type="EMBL" id="BAL80284.1"/>
    </source>
</evidence>
<dbReference type="PANTHER" id="PTHR43739:SF5">
    <property type="entry name" value="EXO-ALPHA-SIALIDASE"/>
    <property type="match status" value="1"/>
</dbReference>
<protein>
    <recommendedName>
        <fullName evidence="5">Copper amine oxidase-like N-terminal domain-containing protein</fullName>
    </recommendedName>
</protein>
<dbReference type="KEGG" id="cex:CSE_01580"/>
<dbReference type="InterPro" id="IPR015943">
    <property type="entry name" value="WD40/YVTN_repeat-like_dom_sf"/>
</dbReference>
<dbReference type="InterPro" id="IPR036582">
    <property type="entry name" value="Mao_N_sf"/>
</dbReference>
<feature type="domain" description="Copper amine oxidase-like N-terminal" evidence="1">
    <location>
        <begin position="1082"/>
        <end position="1193"/>
    </location>
</feature>
<dbReference type="InterPro" id="IPR044060">
    <property type="entry name" value="Bacterial_rp_domain"/>
</dbReference>
<dbReference type="CDD" id="cd15482">
    <property type="entry name" value="Sialidase_non-viral"/>
    <property type="match status" value="1"/>
</dbReference>
<keyword evidence="4" id="KW-1185">Reference proteome</keyword>
<dbReference type="Gene3D" id="2.130.10.10">
    <property type="entry name" value="YVTN repeat-like/Quinoprotein amine dehydrogenase"/>
    <property type="match status" value="4"/>
</dbReference>
<evidence type="ECO:0008006" key="5">
    <source>
        <dbReference type="Google" id="ProtNLM"/>
    </source>
</evidence>
<proteinExistence type="predicted"/>
<dbReference type="InterPro" id="IPR036322">
    <property type="entry name" value="WD40_repeat_dom_sf"/>
</dbReference>
<dbReference type="PANTHER" id="PTHR43739">
    <property type="entry name" value="XYLOGLUCANASE (EUROFUNG)"/>
    <property type="match status" value="1"/>
</dbReference>
<dbReference type="Pfam" id="PF18998">
    <property type="entry name" value="Flg_new_2"/>
    <property type="match status" value="1"/>
</dbReference>
<organism evidence="3 4">
    <name type="scientific">Caldisericum exile (strain DSM 21853 / NBRC 104410 / AZM16c01)</name>
    <dbReference type="NCBI Taxonomy" id="511051"/>
    <lineage>
        <taxon>Bacteria</taxon>
        <taxon>Pseudomonadati</taxon>
        <taxon>Caldisericota/Cryosericota group</taxon>
        <taxon>Caldisericota</taxon>
        <taxon>Caldisericia</taxon>
        <taxon>Caldisericales</taxon>
        <taxon>Caldisericaceae</taxon>
        <taxon>Caldisericum</taxon>
    </lineage>
</organism>
<feature type="domain" description="Bacterial repeat" evidence="2">
    <location>
        <begin position="998"/>
        <end position="1067"/>
    </location>
</feature>
<evidence type="ECO:0000259" key="2">
    <source>
        <dbReference type="Pfam" id="PF18998"/>
    </source>
</evidence>